<evidence type="ECO:0000256" key="4">
    <source>
        <dbReference type="ARBA" id="ARBA00022989"/>
    </source>
</evidence>
<keyword evidence="3 6" id="KW-0812">Transmembrane</keyword>
<dbReference type="KEGG" id="fse:DI487_03715"/>
<keyword evidence="5 6" id="KW-0472">Membrane</keyword>
<evidence type="ECO:0000313" key="8">
    <source>
        <dbReference type="Proteomes" id="UP000245429"/>
    </source>
</evidence>
<dbReference type="PANTHER" id="PTHR30250">
    <property type="entry name" value="PST FAMILY PREDICTED COLANIC ACID TRANSPORTER"/>
    <property type="match status" value="1"/>
</dbReference>
<feature type="transmembrane region" description="Helical" evidence="6">
    <location>
        <begin position="288"/>
        <end position="310"/>
    </location>
</feature>
<dbReference type="InterPro" id="IPR002797">
    <property type="entry name" value="Polysacc_synth"/>
</dbReference>
<gene>
    <name evidence="7" type="ORF">DI487_03715</name>
</gene>
<evidence type="ECO:0000256" key="3">
    <source>
        <dbReference type="ARBA" id="ARBA00022692"/>
    </source>
</evidence>
<keyword evidence="2" id="KW-1003">Cell membrane</keyword>
<comment type="subcellular location">
    <subcellularLocation>
        <location evidence="1">Cell membrane</location>
        <topology evidence="1">Multi-pass membrane protein</topology>
    </subcellularLocation>
</comment>
<evidence type="ECO:0000256" key="5">
    <source>
        <dbReference type="ARBA" id="ARBA00023136"/>
    </source>
</evidence>
<dbReference type="PANTHER" id="PTHR30250:SF11">
    <property type="entry name" value="O-ANTIGEN TRANSPORTER-RELATED"/>
    <property type="match status" value="1"/>
</dbReference>
<feature type="transmembrane region" description="Helical" evidence="6">
    <location>
        <begin position="410"/>
        <end position="428"/>
    </location>
</feature>
<dbReference type="RefSeq" id="WP_109568468.1">
    <property type="nucleotide sequence ID" value="NZ_CP029463.1"/>
</dbReference>
<feature type="transmembrane region" description="Helical" evidence="6">
    <location>
        <begin position="434"/>
        <end position="450"/>
    </location>
</feature>
<sequence length="466" mass="52755">MKTSGSLLSTTIIYTIGNLATKGLSFVLVFFTTFYLTQAEVGELDLFLVTVSLLTPFVTFQLTDSILRWLIEDKSEENISGVLTVSTALVLLGVFLLALLKVVVSFFYPVPYANYIFALLFFQSFYLLFQQFQRAVGDNKGYVVSSIVYTLVYVVLSVFFLVVLDWKLEGLLLANTIAAFISLLYVVLKNKIFQYLKKESFSWSLAKQLWQFSLPLVPNNVSWWAISSANRYLILLFLGASANGIFAIAYKLPTIVLLLINVFYLAWQEKAIAMYADKERDLYYTRILGKYVVFLFSVSIVIVGCNKVFLTHFVSADFYDSWEYTALLLVGIVFNALAGFYGTGYLSAKKTSGALSSSIAGGLVVIAISYMTIPKYGLYGASFAITIGYLILFLMRLWQTKSYFNIQFPIVSFVKMLLAFILISLANYWEIEGIQYLLPVVSLLFVWWINRQDVSLLYQKIKAKLP</sequence>
<feature type="transmembrane region" description="Helical" evidence="6">
    <location>
        <begin position="141"/>
        <end position="164"/>
    </location>
</feature>
<proteinExistence type="predicted"/>
<feature type="transmembrane region" description="Helical" evidence="6">
    <location>
        <begin position="79"/>
        <end position="100"/>
    </location>
</feature>
<feature type="transmembrane region" description="Helical" evidence="6">
    <location>
        <begin position="112"/>
        <end position="129"/>
    </location>
</feature>
<evidence type="ECO:0000256" key="1">
    <source>
        <dbReference type="ARBA" id="ARBA00004651"/>
    </source>
</evidence>
<feature type="transmembrane region" description="Helical" evidence="6">
    <location>
        <begin position="170"/>
        <end position="188"/>
    </location>
</feature>
<evidence type="ECO:0000256" key="6">
    <source>
        <dbReference type="SAM" id="Phobius"/>
    </source>
</evidence>
<dbReference type="Pfam" id="PF01943">
    <property type="entry name" value="Polysacc_synt"/>
    <property type="match status" value="1"/>
</dbReference>
<organism evidence="7 8">
    <name type="scientific">Flavobacterium sediminis</name>
    <dbReference type="NCBI Taxonomy" id="2201181"/>
    <lineage>
        <taxon>Bacteria</taxon>
        <taxon>Pseudomonadati</taxon>
        <taxon>Bacteroidota</taxon>
        <taxon>Flavobacteriia</taxon>
        <taxon>Flavobacteriales</taxon>
        <taxon>Flavobacteriaceae</taxon>
        <taxon>Flavobacterium</taxon>
    </lineage>
</organism>
<protein>
    <submittedName>
        <fullName evidence="7">Uncharacterized protein</fullName>
    </submittedName>
</protein>
<feature type="transmembrane region" description="Helical" evidence="6">
    <location>
        <begin position="46"/>
        <end position="67"/>
    </location>
</feature>
<feature type="transmembrane region" description="Helical" evidence="6">
    <location>
        <begin position="379"/>
        <end position="398"/>
    </location>
</feature>
<dbReference type="GO" id="GO:0005886">
    <property type="term" value="C:plasma membrane"/>
    <property type="evidence" value="ECO:0007669"/>
    <property type="project" value="UniProtKB-SubCell"/>
</dbReference>
<dbReference type="Proteomes" id="UP000245429">
    <property type="component" value="Chromosome"/>
</dbReference>
<dbReference type="AlphaFoldDB" id="A0A2U8QSB7"/>
<keyword evidence="8" id="KW-1185">Reference proteome</keyword>
<reference evidence="7 8" key="1">
    <citation type="submission" date="2018-05" db="EMBL/GenBank/DDBJ databases">
        <title>Flavobacterium sp. MEBiC07310.</title>
        <authorList>
            <person name="Baek K."/>
        </authorList>
    </citation>
    <scope>NUCLEOTIDE SEQUENCE [LARGE SCALE GENOMIC DNA]</scope>
    <source>
        <strain evidence="7 8">MEBiC07310</strain>
    </source>
</reference>
<dbReference type="OrthoDB" id="3249502at2"/>
<feature type="transmembrane region" description="Helical" evidence="6">
    <location>
        <begin position="353"/>
        <end position="373"/>
    </location>
</feature>
<evidence type="ECO:0000313" key="7">
    <source>
        <dbReference type="EMBL" id="AWM13060.1"/>
    </source>
</evidence>
<name>A0A2U8QSB7_9FLAO</name>
<feature type="transmembrane region" description="Helical" evidence="6">
    <location>
        <begin position="246"/>
        <end position="267"/>
    </location>
</feature>
<keyword evidence="4 6" id="KW-1133">Transmembrane helix</keyword>
<feature type="transmembrane region" description="Helical" evidence="6">
    <location>
        <begin position="12"/>
        <end position="34"/>
    </location>
</feature>
<accession>A0A2U8QSB7</accession>
<feature type="transmembrane region" description="Helical" evidence="6">
    <location>
        <begin position="322"/>
        <end position="341"/>
    </location>
</feature>
<dbReference type="EMBL" id="CP029463">
    <property type="protein sequence ID" value="AWM13060.1"/>
    <property type="molecule type" value="Genomic_DNA"/>
</dbReference>
<dbReference type="InterPro" id="IPR050833">
    <property type="entry name" value="Poly_Biosynth_Transport"/>
</dbReference>
<evidence type="ECO:0000256" key="2">
    <source>
        <dbReference type="ARBA" id="ARBA00022475"/>
    </source>
</evidence>